<organism evidence="9 10">
    <name type="scientific">Thermothelomyces thermophilus (strain ATCC 42464 / BCRC 31852 / DSM 1799)</name>
    <name type="common">Sporotrichum thermophile</name>
    <dbReference type="NCBI Taxonomy" id="573729"/>
    <lineage>
        <taxon>Eukaryota</taxon>
        <taxon>Fungi</taxon>
        <taxon>Dikarya</taxon>
        <taxon>Ascomycota</taxon>
        <taxon>Pezizomycotina</taxon>
        <taxon>Sordariomycetes</taxon>
        <taxon>Sordariomycetidae</taxon>
        <taxon>Sordariales</taxon>
        <taxon>Chaetomiaceae</taxon>
        <taxon>Thermothelomyces</taxon>
    </lineage>
</organism>
<dbReference type="GO" id="GO:0004721">
    <property type="term" value="F:phosphoprotein phosphatase activity"/>
    <property type="evidence" value="ECO:0007669"/>
    <property type="project" value="UniProtKB-KW"/>
</dbReference>
<dbReference type="Proteomes" id="UP000007322">
    <property type="component" value="Chromosome 7"/>
</dbReference>
<evidence type="ECO:0000256" key="6">
    <source>
        <dbReference type="ARBA" id="ARBA00034427"/>
    </source>
</evidence>
<reference evidence="9 10" key="1">
    <citation type="journal article" date="2011" name="Nat. Biotechnol.">
        <title>Comparative genomic analysis of the thermophilic biomass-degrading fungi Myceliophthora thermophila and Thielavia terrestris.</title>
        <authorList>
            <person name="Berka R.M."/>
            <person name="Grigoriev I.V."/>
            <person name="Otillar R."/>
            <person name="Salamov A."/>
            <person name="Grimwood J."/>
            <person name="Reid I."/>
            <person name="Ishmael N."/>
            <person name="John T."/>
            <person name="Darmond C."/>
            <person name="Moisan M.-C."/>
            <person name="Henrissat B."/>
            <person name="Coutinho P.M."/>
            <person name="Lombard V."/>
            <person name="Natvig D.O."/>
            <person name="Lindquist E."/>
            <person name="Schmutz J."/>
            <person name="Lucas S."/>
            <person name="Harris P."/>
            <person name="Powlowski J."/>
            <person name="Bellemare A."/>
            <person name="Taylor D."/>
            <person name="Butler G."/>
            <person name="de Vries R.P."/>
            <person name="Allijn I.E."/>
            <person name="van den Brink J."/>
            <person name="Ushinsky S."/>
            <person name="Storms R."/>
            <person name="Powell A.J."/>
            <person name="Paulsen I.T."/>
            <person name="Elbourne L.D.H."/>
            <person name="Baker S.E."/>
            <person name="Magnuson J."/>
            <person name="LaBoissiere S."/>
            <person name="Clutterbuck A.J."/>
            <person name="Martinez D."/>
            <person name="Wogulis M."/>
            <person name="de Leon A.L."/>
            <person name="Rey M.W."/>
            <person name="Tsang A."/>
        </authorList>
    </citation>
    <scope>NUCLEOTIDE SEQUENCE [LARGE SCALE GENOMIC DNA]</scope>
    <source>
        <strain evidence="10">ATCC 42464 / BCRC 31852 / DSM 1799</strain>
    </source>
</reference>
<name>G2QP81_THET4</name>
<feature type="region of interest" description="Disordered" evidence="7">
    <location>
        <begin position="1"/>
        <end position="73"/>
    </location>
</feature>
<dbReference type="VEuPathDB" id="FungiDB:MYCTH_2311508"/>
<comment type="function">
    <text evidence="1">Highly specific phosphatase involved in the metabolism of ADP-ribose 1''-phosphate (Appr1p) which is produced as a consequence of tRNA splicing.</text>
</comment>
<dbReference type="Pfam" id="PF01661">
    <property type="entry name" value="Macro"/>
    <property type="match status" value="1"/>
</dbReference>
<feature type="compositionally biased region" description="Polar residues" evidence="7">
    <location>
        <begin position="27"/>
        <end position="57"/>
    </location>
</feature>
<keyword evidence="5" id="KW-0378">Hydrolase</keyword>
<dbReference type="GeneID" id="11506690"/>
<evidence type="ECO:0000313" key="10">
    <source>
        <dbReference type="Proteomes" id="UP000007322"/>
    </source>
</evidence>
<dbReference type="FunCoup" id="G2QP81">
    <property type="interactions" value="6"/>
</dbReference>
<dbReference type="PANTHER" id="PTHR12521:SF0">
    <property type="entry name" value="ADP-RIBOSE GLYCOHYDROLASE OARD1"/>
    <property type="match status" value="1"/>
</dbReference>
<dbReference type="HOGENOM" id="CLU_054419_0_0_1"/>
<dbReference type="InterPro" id="IPR043472">
    <property type="entry name" value="Macro_dom-like"/>
</dbReference>
<feature type="domain" description="Macro" evidence="8">
    <location>
        <begin position="88"/>
        <end position="283"/>
    </location>
</feature>
<gene>
    <name evidence="9" type="ORF">MYCTH_2311508</name>
</gene>
<feature type="compositionally biased region" description="Basic and acidic residues" evidence="7">
    <location>
        <begin position="1"/>
        <end position="19"/>
    </location>
</feature>
<dbReference type="STRING" id="573729.G2QP81"/>
<evidence type="ECO:0000256" key="1">
    <source>
        <dbReference type="ARBA" id="ARBA00002432"/>
    </source>
</evidence>
<evidence type="ECO:0000259" key="8">
    <source>
        <dbReference type="PROSITE" id="PS51154"/>
    </source>
</evidence>
<dbReference type="EMBL" id="CP003008">
    <property type="protein sequence ID" value="AEO61394.1"/>
    <property type="molecule type" value="Genomic_DNA"/>
</dbReference>
<evidence type="ECO:0000313" key="9">
    <source>
        <dbReference type="EMBL" id="AEO61394.1"/>
    </source>
</evidence>
<dbReference type="eggNOG" id="ENOG502S60W">
    <property type="taxonomic scope" value="Eukaryota"/>
</dbReference>
<dbReference type="GO" id="GO:0140291">
    <property type="term" value="P:peptidyl-glutamate ADP-deribosylation"/>
    <property type="evidence" value="ECO:0007669"/>
    <property type="project" value="TreeGrafter"/>
</dbReference>
<protein>
    <recommendedName>
        <fullName evidence="4">ADP-ribose 1''-phosphate phosphatase</fullName>
        <ecNumber evidence="3">3.1.3.84</ecNumber>
    </recommendedName>
</protein>
<keyword evidence="5" id="KW-0904">Protein phosphatase</keyword>
<dbReference type="RefSeq" id="XP_003666639.1">
    <property type="nucleotide sequence ID" value="XM_003666591.1"/>
</dbReference>
<dbReference type="SMART" id="SM00506">
    <property type="entry name" value="A1pp"/>
    <property type="match status" value="1"/>
</dbReference>
<evidence type="ECO:0000256" key="2">
    <source>
        <dbReference type="ARBA" id="ARBA00006575"/>
    </source>
</evidence>
<proteinExistence type="inferred from homology"/>
<sequence>MSVVERHQGSPTATEDRGSRAVPEGQQRGSDQTEQSITAKKPSMSPSEPTESGSSRTPIPKSAKSQVPPPPAAAAAAAAGTGATNITLAPDPSPPTARIRIADRIGDLFAAPPNSVLIHACNTVGSWGGGIALAFRSRYPDAFKVYRAHCARSIPDQLVGTALLIRPPAAATAGGATGGSRGMGHYIGCLFTSRGYGRSRDPPESILGATGPAMRHLMRLIAEEEERTGAQIGEVRMCRINSGLFAVPWDRTKRVVEELELAEGEVPGNAEGGVVEIVAWERE</sequence>
<comment type="similarity">
    <text evidence="2">Belongs to the POA1 family.</text>
</comment>
<evidence type="ECO:0000256" key="4">
    <source>
        <dbReference type="ARBA" id="ARBA00019744"/>
    </source>
</evidence>
<dbReference type="PANTHER" id="PTHR12521">
    <property type="entry name" value="PROTEIN C6ORF130"/>
    <property type="match status" value="1"/>
</dbReference>
<dbReference type="InterPro" id="IPR050892">
    <property type="entry name" value="ADP-ribose_metab_enzymes"/>
</dbReference>
<dbReference type="InParanoid" id="G2QP81"/>
<accession>G2QP81</accession>
<comment type="catalytic activity">
    <reaction evidence="6">
        <text>ADP-alpha-D-ribose 1''-phosphate + H2O = ADP-D-ribose + phosphate</text>
        <dbReference type="Rhea" id="RHEA:25029"/>
        <dbReference type="ChEBI" id="CHEBI:15377"/>
        <dbReference type="ChEBI" id="CHEBI:43474"/>
        <dbReference type="ChEBI" id="CHEBI:57967"/>
        <dbReference type="ChEBI" id="CHEBI:58753"/>
        <dbReference type="EC" id="3.1.3.84"/>
    </reaction>
</comment>
<dbReference type="EC" id="3.1.3.84" evidence="3"/>
<dbReference type="InterPro" id="IPR002589">
    <property type="entry name" value="Macro_dom"/>
</dbReference>
<evidence type="ECO:0000256" key="7">
    <source>
        <dbReference type="SAM" id="MobiDB-lite"/>
    </source>
</evidence>
<dbReference type="PROSITE" id="PS51154">
    <property type="entry name" value="MACRO"/>
    <property type="match status" value="1"/>
</dbReference>
<evidence type="ECO:0000256" key="5">
    <source>
        <dbReference type="ARBA" id="ARBA00022912"/>
    </source>
</evidence>
<dbReference type="AlphaFoldDB" id="G2QP81"/>
<dbReference type="CDD" id="cd02901">
    <property type="entry name" value="Macro_Poa1p-like"/>
    <property type="match status" value="1"/>
</dbReference>
<dbReference type="SUPFAM" id="SSF52949">
    <property type="entry name" value="Macro domain-like"/>
    <property type="match status" value="1"/>
</dbReference>
<dbReference type="OMA" id="LHACNTQ"/>
<evidence type="ECO:0000256" key="3">
    <source>
        <dbReference type="ARBA" id="ARBA00012983"/>
    </source>
</evidence>
<keyword evidence="10" id="KW-1185">Reference proteome</keyword>
<dbReference type="KEGG" id="mtm:MYCTH_2311508"/>
<dbReference type="Gene3D" id="3.40.220.10">
    <property type="entry name" value="Leucine Aminopeptidase, subunit E, domain 1"/>
    <property type="match status" value="1"/>
</dbReference>
<dbReference type="OrthoDB" id="2155246at2759"/>